<feature type="compositionally biased region" description="Basic residues" evidence="1">
    <location>
        <begin position="8"/>
        <end position="20"/>
    </location>
</feature>
<organism evidence="2">
    <name type="scientific">Panicum hallii</name>
    <dbReference type="NCBI Taxonomy" id="206008"/>
    <lineage>
        <taxon>Eukaryota</taxon>
        <taxon>Viridiplantae</taxon>
        <taxon>Streptophyta</taxon>
        <taxon>Embryophyta</taxon>
        <taxon>Tracheophyta</taxon>
        <taxon>Spermatophyta</taxon>
        <taxon>Magnoliopsida</taxon>
        <taxon>Liliopsida</taxon>
        <taxon>Poales</taxon>
        <taxon>Poaceae</taxon>
        <taxon>PACMAD clade</taxon>
        <taxon>Panicoideae</taxon>
        <taxon>Panicodae</taxon>
        <taxon>Paniceae</taxon>
        <taxon>Panicinae</taxon>
        <taxon>Panicum</taxon>
        <taxon>Panicum sect. Panicum</taxon>
    </lineage>
</organism>
<accession>A0A2T8ILR5</accession>
<gene>
    <name evidence="2" type="ORF">PAHAL_5G302200</name>
</gene>
<reference evidence="2" key="1">
    <citation type="submission" date="2018-04" db="EMBL/GenBank/DDBJ databases">
        <title>WGS assembly of Panicum hallii.</title>
        <authorList>
            <person name="Lovell J."/>
            <person name="Jenkins J."/>
            <person name="Lowry D."/>
            <person name="Mamidi S."/>
            <person name="Sreedasyam A."/>
            <person name="Weng X."/>
            <person name="Barry K."/>
            <person name="Bonette J."/>
            <person name="Campitelli B."/>
            <person name="Daum C."/>
            <person name="Gordon S."/>
            <person name="Gould B."/>
            <person name="Lipzen A."/>
            <person name="Macqueen A."/>
            <person name="Palacio-Mejia J."/>
            <person name="Plott C."/>
            <person name="Shakirov E."/>
            <person name="Shu S."/>
            <person name="Yoshinaga Y."/>
            <person name="Zane M."/>
            <person name="Rokhsar D."/>
            <person name="Grimwood J."/>
            <person name="Schmutz J."/>
            <person name="Juenger T."/>
        </authorList>
    </citation>
    <scope>NUCLEOTIDE SEQUENCE [LARGE SCALE GENOMIC DNA]</scope>
    <source>
        <strain evidence="2">FIL2</strain>
    </source>
</reference>
<evidence type="ECO:0000313" key="2">
    <source>
        <dbReference type="EMBL" id="PVH38614.1"/>
    </source>
</evidence>
<dbReference type="AlphaFoldDB" id="A0A2T8ILR5"/>
<dbReference type="EMBL" id="CM008050">
    <property type="protein sequence ID" value="PVH38614.1"/>
    <property type="molecule type" value="Genomic_DNA"/>
</dbReference>
<protein>
    <submittedName>
        <fullName evidence="2">Uncharacterized protein</fullName>
    </submittedName>
</protein>
<dbReference type="Proteomes" id="UP000243499">
    <property type="component" value="Chromosome 5"/>
</dbReference>
<proteinExistence type="predicted"/>
<dbReference type="Gramene" id="PVH38614">
    <property type="protein sequence ID" value="PVH38614"/>
    <property type="gene ID" value="PAHAL_5G302200"/>
</dbReference>
<feature type="compositionally biased region" description="Polar residues" evidence="1">
    <location>
        <begin position="24"/>
        <end position="37"/>
    </location>
</feature>
<evidence type="ECO:0000256" key="1">
    <source>
        <dbReference type="SAM" id="MobiDB-lite"/>
    </source>
</evidence>
<name>A0A2T8ILR5_9POAL</name>
<feature type="region of interest" description="Disordered" evidence="1">
    <location>
        <begin position="1"/>
        <end position="37"/>
    </location>
</feature>
<sequence length="37" mass="3980">MNPNSAANRRHSVSRAKRKCGHDTATQGTSISGLRTI</sequence>